<dbReference type="AlphaFoldDB" id="A0A1S3CUE7"/>
<evidence type="ECO:0000313" key="2">
    <source>
        <dbReference type="Proteomes" id="UP000079169"/>
    </source>
</evidence>
<evidence type="ECO:0000313" key="3">
    <source>
        <dbReference type="RefSeq" id="XP_008468048.1"/>
    </source>
</evidence>
<name>A0A1S3CUE7_DIACI</name>
<protein>
    <submittedName>
        <fullName evidence="3">Uncharacterized protein LOC103505491 isoform X3</fullName>
    </submittedName>
</protein>
<evidence type="ECO:0000256" key="1">
    <source>
        <dbReference type="SAM" id="MobiDB-lite"/>
    </source>
</evidence>
<dbReference type="RefSeq" id="XP_008468048.1">
    <property type="nucleotide sequence ID" value="XM_008469826.3"/>
</dbReference>
<feature type="compositionally biased region" description="Basic and acidic residues" evidence="1">
    <location>
        <begin position="45"/>
        <end position="55"/>
    </location>
</feature>
<accession>A0A1S3CUE7</accession>
<gene>
    <name evidence="3" type="primary">LOC103505491</name>
</gene>
<dbReference type="Proteomes" id="UP000079169">
    <property type="component" value="Unplaced"/>
</dbReference>
<dbReference type="GeneID" id="103505491"/>
<keyword evidence="2" id="KW-1185">Reference proteome</keyword>
<proteinExistence type="predicted"/>
<organism evidence="2 3">
    <name type="scientific">Diaphorina citri</name>
    <name type="common">Asian citrus psyllid</name>
    <dbReference type="NCBI Taxonomy" id="121845"/>
    <lineage>
        <taxon>Eukaryota</taxon>
        <taxon>Metazoa</taxon>
        <taxon>Ecdysozoa</taxon>
        <taxon>Arthropoda</taxon>
        <taxon>Hexapoda</taxon>
        <taxon>Insecta</taxon>
        <taxon>Pterygota</taxon>
        <taxon>Neoptera</taxon>
        <taxon>Paraneoptera</taxon>
        <taxon>Hemiptera</taxon>
        <taxon>Sternorrhyncha</taxon>
        <taxon>Psylloidea</taxon>
        <taxon>Psyllidae</taxon>
        <taxon>Diaphorininae</taxon>
        <taxon>Diaphorina</taxon>
    </lineage>
</organism>
<feature type="compositionally biased region" description="Polar residues" evidence="1">
    <location>
        <begin position="56"/>
        <end position="73"/>
    </location>
</feature>
<reference evidence="3" key="1">
    <citation type="submission" date="2025-08" db="UniProtKB">
        <authorList>
            <consortium name="RefSeq"/>
        </authorList>
    </citation>
    <scope>IDENTIFICATION</scope>
</reference>
<feature type="region of interest" description="Disordered" evidence="1">
    <location>
        <begin position="27"/>
        <end position="73"/>
    </location>
</feature>
<sequence length="186" mass="20321">MEYGNSQVKIVVEFVDDKPDLEPCQCWAGEPHVDTESSDGDECLDESKLRKREDSNLSPESGAPTTNHNNNIIQPDVVVSASTTPVEPPPFLWLYSSKNNLAPPTSTTTSSQYTLYNNDQEVLVHSASCEDTRKACNGSSGGGGGGNGLKKNLGGKWKKLVKKKSPQEAYTIPAELKDQLKQIYVY</sequence>